<name>A0A550CGG3_9AGAR</name>
<gene>
    <name evidence="2" type="ORF">BD626DRAFT_260759</name>
</gene>
<protein>
    <submittedName>
        <fullName evidence="2">Uncharacterized protein</fullName>
    </submittedName>
</protein>
<feature type="region of interest" description="Disordered" evidence="1">
    <location>
        <begin position="54"/>
        <end position="101"/>
    </location>
</feature>
<reference evidence="2 3" key="1">
    <citation type="journal article" date="2019" name="New Phytol.">
        <title>Comparative genomics reveals unique wood-decay strategies and fruiting body development in the Schizophyllaceae.</title>
        <authorList>
            <person name="Almasi E."/>
            <person name="Sahu N."/>
            <person name="Krizsan K."/>
            <person name="Balint B."/>
            <person name="Kovacs G.M."/>
            <person name="Kiss B."/>
            <person name="Cseklye J."/>
            <person name="Drula E."/>
            <person name="Henrissat B."/>
            <person name="Nagy I."/>
            <person name="Chovatia M."/>
            <person name="Adam C."/>
            <person name="LaButti K."/>
            <person name="Lipzen A."/>
            <person name="Riley R."/>
            <person name="Grigoriev I.V."/>
            <person name="Nagy L.G."/>
        </authorList>
    </citation>
    <scope>NUCLEOTIDE SEQUENCE [LARGE SCALE GENOMIC DNA]</scope>
    <source>
        <strain evidence="2 3">NL-1724</strain>
    </source>
</reference>
<organism evidence="2 3">
    <name type="scientific">Schizophyllum amplum</name>
    <dbReference type="NCBI Taxonomy" id="97359"/>
    <lineage>
        <taxon>Eukaryota</taxon>
        <taxon>Fungi</taxon>
        <taxon>Dikarya</taxon>
        <taxon>Basidiomycota</taxon>
        <taxon>Agaricomycotina</taxon>
        <taxon>Agaricomycetes</taxon>
        <taxon>Agaricomycetidae</taxon>
        <taxon>Agaricales</taxon>
        <taxon>Schizophyllaceae</taxon>
        <taxon>Schizophyllum</taxon>
    </lineage>
</organism>
<evidence type="ECO:0000313" key="2">
    <source>
        <dbReference type="EMBL" id="TRM63776.1"/>
    </source>
</evidence>
<dbReference type="EMBL" id="VDMD01000008">
    <property type="protein sequence ID" value="TRM63776.1"/>
    <property type="molecule type" value="Genomic_DNA"/>
</dbReference>
<comment type="caution">
    <text evidence="2">The sequence shown here is derived from an EMBL/GenBank/DDBJ whole genome shotgun (WGS) entry which is preliminary data.</text>
</comment>
<sequence length="154" mass="16940">MTVIAVPETRRSDACTSSWHGTTAPFRVNEACWLPLLTPPSALTALSRLSHIPPLAQAPRRPPPWRHAEDDHYHLRVRPRAPSAGTPSSLNAKEPRPMTWPFCGSTKPRASVYFSSPQARLALSVLLLAPPCPLDVTRTAHSSRIYASRPHNAT</sequence>
<evidence type="ECO:0000256" key="1">
    <source>
        <dbReference type="SAM" id="MobiDB-lite"/>
    </source>
</evidence>
<proteinExistence type="predicted"/>
<evidence type="ECO:0000313" key="3">
    <source>
        <dbReference type="Proteomes" id="UP000320762"/>
    </source>
</evidence>
<keyword evidence="3" id="KW-1185">Reference proteome</keyword>
<dbReference type="Proteomes" id="UP000320762">
    <property type="component" value="Unassembled WGS sequence"/>
</dbReference>
<accession>A0A550CGG3</accession>
<dbReference type="AlphaFoldDB" id="A0A550CGG3"/>